<protein>
    <recommendedName>
        <fullName evidence="3">PilZ domain-containing protein</fullName>
    </recommendedName>
</protein>
<dbReference type="Proteomes" id="UP000075320">
    <property type="component" value="Unassembled WGS sequence"/>
</dbReference>
<dbReference type="OrthoDB" id="5293918at2"/>
<evidence type="ECO:0008006" key="3">
    <source>
        <dbReference type="Google" id="ProtNLM"/>
    </source>
</evidence>
<dbReference type="AlphaFoldDB" id="A0A150WQ59"/>
<reference evidence="1 2" key="1">
    <citation type="submission" date="2016-03" db="EMBL/GenBank/DDBJ databases">
        <authorList>
            <person name="Ploux O."/>
        </authorList>
    </citation>
    <scope>NUCLEOTIDE SEQUENCE [LARGE SCALE GENOMIC DNA]</scope>
    <source>
        <strain evidence="1 2">R0</strain>
    </source>
</reference>
<name>A0A150WQ59_BDEBC</name>
<organism evidence="1 2">
    <name type="scientific">Bdellovibrio bacteriovorus</name>
    <dbReference type="NCBI Taxonomy" id="959"/>
    <lineage>
        <taxon>Bacteria</taxon>
        <taxon>Pseudomonadati</taxon>
        <taxon>Bdellovibrionota</taxon>
        <taxon>Bdellovibrionia</taxon>
        <taxon>Bdellovibrionales</taxon>
        <taxon>Pseudobdellovibrionaceae</taxon>
        <taxon>Bdellovibrio</taxon>
    </lineage>
</organism>
<evidence type="ECO:0000313" key="2">
    <source>
        <dbReference type="Proteomes" id="UP000075320"/>
    </source>
</evidence>
<evidence type="ECO:0000313" key="1">
    <source>
        <dbReference type="EMBL" id="KYG66528.1"/>
    </source>
</evidence>
<proteinExistence type="predicted"/>
<gene>
    <name evidence="1" type="ORF">AZI86_05645</name>
</gene>
<keyword evidence="2" id="KW-1185">Reference proteome</keyword>
<dbReference type="EMBL" id="LUKE01000001">
    <property type="protein sequence ID" value="KYG66528.1"/>
    <property type="molecule type" value="Genomic_DNA"/>
</dbReference>
<sequence>MGSSKYNRRVAPRKEVSPIHITHLTSLDDFAKIAKNCEIIEASSTGLLLQVKRDDLIPTALRKNLSLDVLVGDRVFMHLEEMNLEISGVITRTTLSGKKGFQIAVDYSDEAPEYWRECLMDLLPQPGELD</sequence>
<accession>A0A150WQ59</accession>
<comment type="caution">
    <text evidence="1">The sequence shown here is derived from an EMBL/GenBank/DDBJ whole genome shotgun (WGS) entry which is preliminary data.</text>
</comment>